<comment type="caution">
    <text evidence="1">The sequence shown here is derived from an EMBL/GenBank/DDBJ whole genome shotgun (WGS) entry which is preliminary data.</text>
</comment>
<reference evidence="1" key="1">
    <citation type="journal article" date="2021" name="PeerJ">
        <title>Extensive microbial diversity within the chicken gut microbiome revealed by metagenomics and culture.</title>
        <authorList>
            <person name="Gilroy R."/>
            <person name="Ravi A."/>
            <person name="Getino M."/>
            <person name="Pursley I."/>
            <person name="Horton D.L."/>
            <person name="Alikhan N.F."/>
            <person name="Baker D."/>
            <person name="Gharbi K."/>
            <person name="Hall N."/>
            <person name="Watson M."/>
            <person name="Adriaenssens E.M."/>
            <person name="Foster-Nyarko E."/>
            <person name="Jarju S."/>
            <person name="Secka A."/>
            <person name="Antonio M."/>
            <person name="Oren A."/>
            <person name="Chaudhuri R.R."/>
            <person name="La Ragione R."/>
            <person name="Hildebrand F."/>
            <person name="Pallen M.J."/>
        </authorList>
    </citation>
    <scope>NUCLEOTIDE SEQUENCE</scope>
    <source>
        <strain evidence="1">ChiGjej1B1-14440</strain>
    </source>
</reference>
<reference evidence="1" key="2">
    <citation type="submission" date="2021-04" db="EMBL/GenBank/DDBJ databases">
        <authorList>
            <person name="Gilroy R."/>
        </authorList>
    </citation>
    <scope>NUCLEOTIDE SEQUENCE</scope>
    <source>
        <strain evidence="1">ChiGjej1B1-14440</strain>
    </source>
</reference>
<evidence type="ECO:0000313" key="2">
    <source>
        <dbReference type="Proteomes" id="UP000886724"/>
    </source>
</evidence>
<dbReference type="AlphaFoldDB" id="A0A9D2BNH8"/>
<dbReference type="EMBL" id="DXET01000253">
    <property type="protein sequence ID" value="HIX82556.1"/>
    <property type="molecule type" value="Genomic_DNA"/>
</dbReference>
<gene>
    <name evidence="1" type="ORF">H9980_11400</name>
</gene>
<evidence type="ECO:0000313" key="1">
    <source>
        <dbReference type="EMBL" id="HIX82556.1"/>
    </source>
</evidence>
<accession>A0A9D2BNH8</accession>
<organism evidence="1 2">
    <name type="scientific">Candidatus Erysipelatoclostridium merdavium</name>
    <dbReference type="NCBI Taxonomy" id="2838566"/>
    <lineage>
        <taxon>Bacteria</taxon>
        <taxon>Bacillati</taxon>
        <taxon>Bacillota</taxon>
        <taxon>Erysipelotrichia</taxon>
        <taxon>Erysipelotrichales</taxon>
        <taxon>Erysipelotrichales incertae sedis</taxon>
    </lineage>
</organism>
<name>A0A9D2BNH8_9FIRM</name>
<protein>
    <submittedName>
        <fullName evidence="1">Uncharacterized protein</fullName>
    </submittedName>
</protein>
<sequence length="108" mass="11994">MSRTVKIVECRRNPAIIDEQIRNILANDGYKLINYNDEMVWKMGTGLMTAMHYIKFEFSDNVLCISGWVQVGVGSVGGKEHDLTGFTAVIPKKSVAKTMAKIEAVATQ</sequence>
<dbReference type="Proteomes" id="UP000886724">
    <property type="component" value="Unassembled WGS sequence"/>
</dbReference>
<proteinExistence type="predicted"/>